<dbReference type="AlphaFoldDB" id="A0A6C1K9F8"/>
<dbReference type="InterPro" id="IPR006016">
    <property type="entry name" value="UspA"/>
</dbReference>
<sequence>MYKTLLVATDGSALSDLAVAQAVDLAAALRARLVILTASEPFHLLTTEAEQIADTEDIYRRTMQQRADRVLGAAAEKAAASGVAAATVHVENDHPFEAIIATAAREKCDLIVMASHGRRGFSALVLGSQTTKVLTHSTIPVLVVRAEAAAAEHVAAAGHAFPGAALSTRRD</sequence>
<reference evidence="3 4" key="1">
    <citation type="submission" date="2019-05" db="EMBL/GenBank/DDBJ databases">
        <authorList>
            <person name="Zhou X."/>
        </authorList>
    </citation>
    <scope>NUCLEOTIDE SEQUENCE [LARGE SCALE GENOMIC DNA]</scope>
    <source>
        <strain evidence="3 4">DSM 432</strain>
    </source>
</reference>
<protein>
    <submittedName>
        <fullName evidence="3">Universal stress protein</fullName>
    </submittedName>
</protein>
<dbReference type="PRINTS" id="PR01438">
    <property type="entry name" value="UNVRSLSTRESS"/>
</dbReference>
<dbReference type="EMBL" id="VAUP01000041">
    <property type="protein sequence ID" value="TLX40898.1"/>
    <property type="molecule type" value="Genomic_DNA"/>
</dbReference>
<comment type="caution">
    <text evidence="3">The sequence shown here is derived from an EMBL/GenBank/DDBJ whole genome shotgun (WGS) entry which is preliminary data.</text>
</comment>
<evidence type="ECO:0000313" key="4">
    <source>
        <dbReference type="Proteomes" id="UP000305131"/>
    </source>
</evidence>
<dbReference type="Pfam" id="PF00582">
    <property type="entry name" value="Usp"/>
    <property type="match status" value="1"/>
</dbReference>
<evidence type="ECO:0000256" key="1">
    <source>
        <dbReference type="ARBA" id="ARBA00008791"/>
    </source>
</evidence>
<dbReference type="GeneID" id="95775900"/>
<name>A0A6C1K9F8_XANAU</name>
<evidence type="ECO:0000259" key="2">
    <source>
        <dbReference type="Pfam" id="PF00582"/>
    </source>
</evidence>
<gene>
    <name evidence="3" type="ORF">FBQ73_20815</name>
</gene>
<organism evidence="3 4">
    <name type="scientific">Xanthobacter autotrophicus</name>
    <dbReference type="NCBI Taxonomy" id="280"/>
    <lineage>
        <taxon>Bacteria</taxon>
        <taxon>Pseudomonadati</taxon>
        <taxon>Pseudomonadota</taxon>
        <taxon>Alphaproteobacteria</taxon>
        <taxon>Hyphomicrobiales</taxon>
        <taxon>Xanthobacteraceae</taxon>
        <taxon>Xanthobacter</taxon>
    </lineage>
</organism>
<dbReference type="OrthoDB" id="5564966at2"/>
<dbReference type="CDD" id="cd00293">
    <property type="entry name" value="USP-like"/>
    <property type="match status" value="1"/>
</dbReference>
<dbReference type="PANTHER" id="PTHR46268:SF15">
    <property type="entry name" value="UNIVERSAL STRESS PROTEIN HP_0031"/>
    <property type="match status" value="1"/>
</dbReference>
<dbReference type="RefSeq" id="WP_138401412.1">
    <property type="nucleotide sequence ID" value="NZ_JBAFVI010000007.1"/>
</dbReference>
<dbReference type="Proteomes" id="UP000305131">
    <property type="component" value="Unassembled WGS sequence"/>
</dbReference>
<comment type="similarity">
    <text evidence="1">Belongs to the universal stress protein A family.</text>
</comment>
<dbReference type="PANTHER" id="PTHR46268">
    <property type="entry name" value="STRESS RESPONSE PROTEIN NHAX"/>
    <property type="match status" value="1"/>
</dbReference>
<feature type="domain" description="UspA" evidence="2">
    <location>
        <begin position="1"/>
        <end position="145"/>
    </location>
</feature>
<accession>A0A6C1K9F8</accession>
<evidence type="ECO:0000313" key="3">
    <source>
        <dbReference type="EMBL" id="TLX40898.1"/>
    </source>
</evidence>
<dbReference type="InterPro" id="IPR014729">
    <property type="entry name" value="Rossmann-like_a/b/a_fold"/>
</dbReference>
<dbReference type="InterPro" id="IPR006015">
    <property type="entry name" value="Universal_stress_UspA"/>
</dbReference>
<dbReference type="Gene3D" id="3.40.50.620">
    <property type="entry name" value="HUPs"/>
    <property type="match status" value="1"/>
</dbReference>
<dbReference type="SUPFAM" id="SSF52402">
    <property type="entry name" value="Adenine nucleotide alpha hydrolases-like"/>
    <property type="match status" value="1"/>
</dbReference>
<proteinExistence type="inferred from homology"/>